<proteinExistence type="predicted"/>
<comment type="caution">
    <text evidence="1">The sequence shown here is derived from an EMBL/GenBank/DDBJ whole genome shotgun (WGS) entry which is preliminary data.</text>
</comment>
<keyword evidence="2" id="KW-1185">Reference proteome</keyword>
<protein>
    <submittedName>
        <fullName evidence="1">Uncharacterized protein</fullName>
    </submittedName>
</protein>
<organism evidence="1 2">
    <name type="scientific">Trichinella nelsoni</name>
    <dbReference type="NCBI Taxonomy" id="6336"/>
    <lineage>
        <taxon>Eukaryota</taxon>
        <taxon>Metazoa</taxon>
        <taxon>Ecdysozoa</taxon>
        <taxon>Nematoda</taxon>
        <taxon>Enoplea</taxon>
        <taxon>Dorylaimia</taxon>
        <taxon>Trichinellida</taxon>
        <taxon>Trichinellidae</taxon>
        <taxon>Trichinella</taxon>
    </lineage>
</organism>
<sequence>MKIKSARQLASSNLACKQDADMRYTCHKRCNSNMRQFLHDFDASPVSAVASSTTTFSWKSANWLQLLETAVARTMQNSHFSCFKLPCALIAFIAKLYDHILHGLTENEFNLVVGVLFYFFTDYPCHLP</sequence>
<evidence type="ECO:0000313" key="2">
    <source>
        <dbReference type="Proteomes" id="UP000054630"/>
    </source>
</evidence>
<dbReference type="Proteomes" id="UP000054630">
    <property type="component" value="Unassembled WGS sequence"/>
</dbReference>
<name>A0A0V0RMD0_9BILA</name>
<evidence type="ECO:0000313" key="1">
    <source>
        <dbReference type="EMBL" id="KRX15638.1"/>
    </source>
</evidence>
<dbReference type="AlphaFoldDB" id="A0A0V0RMD0"/>
<gene>
    <name evidence="1" type="ORF">T07_620</name>
</gene>
<dbReference type="EMBL" id="JYDL01000126">
    <property type="protein sequence ID" value="KRX15638.1"/>
    <property type="molecule type" value="Genomic_DNA"/>
</dbReference>
<accession>A0A0V0RMD0</accession>
<reference evidence="1 2" key="1">
    <citation type="submission" date="2015-01" db="EMBL/GenBank/DDBJ databases">
        <title>Evolution of Trichinella species and genotypes.</title>
        <authorList>
            <person name="Korhonen P.K."/>
            <person name="Edoardo P."/>
            <person name="Giuseppe L.R."/>
            <person name="Gasser R.B."/>
        </authorList>
    </citation>
    <scope>NUCLEOTIDE SEQUENCE [LARGE SCALE GENOMIC DNA]</scope>
    <source>
        <strain evidence="1">ISS37</strain>
    </source>
</reference>